<dbReference type="EMBL" id="RMTL01000001">
    <property type="protein sequence ID" value="MFK54899.1"/>
    <property type="molecule type" value="Genomic_DNA"/>
</dbReference>
<reference evidence="2" key="1">
    <citation type="submission" date="2018-11" db="EMBL/GenBank/DDBJ databases">
        <authorList>
            <consortium name="PulseNet: The National Subtyping Network for Foodborne Disease Surveillance"/>
            <person name="Tarr C.L."/>
            <person name="Trees E."/>
            <person name="Katz L.S."/>
            <person name="Carleton-Romer H.A."/>
            <person name="Stroika S."/>
            <person name="Kucerova Z."/>
            <person name="Roache K.F."/>
            <person name="Sabol A.L."/>
            <person name="Besser J."/>
            <person name="Gerner-Smidt P."/>
        </authorList>
    </citation>
    <scope>NUCLEOTIDE SEQUENCE [LARGE SCALE GENOMIC DNA]</scope>
    <source>
        <strain evidence="2">PNUSAS057377</strain>
        <strain evidence="1">PNUSAS059842</strain>
    </source>
</reference>
<evidence type="ECO:0000313" key="1">
    <source>
        <dbReference type="EMBL" id="MFK54899.1"/>
    </source>
</evidence>
<organism evidence="2">
    <name type="scientific">Salmonella enterica</name>
    <name type="common">Salmonella choleraesuis</name>
    <dbReference type="NCBI Taxonomy" id="28901"/>
    <lineage>
        <taxon>Bacteria</taxon>
        <taxon>Pseudomonadati</taxon>
        <taxon>Pseudomonadota</taxon>
        <taxon>Gammaproteobacteria</taxon>
        <taxon>Enterobacterales</taxon>
        <taxon>Enterobacteriaceae</taxon>
        <taxon>Salmonella</taxon>
    </lineage>
</organism>
<evidence type="ECO:0000313" key="2">
    <source>
        <dbReference type="EMBL" id="MFK68591.1"/>
    </source>
</evidence>
<dbReference type="Proteomes" id="UP000885320">
    <property type="component" value="Unassembled WGS sequence"/>
</dbReference>
<proteinExistence type="predicted"/>
<name>A0A3J6XWK1_SALER</name>
<protein>
    <submittedName>
        <fullName evidence="2">Uncharacterized protein</fullName>
    </submittedName>
</protein>
<accession>A0A3J6XWK1</accession>
<gene>
    <name evidence="1" type="ORF">EEM01_01270</name>
    <name evidence="2" type="ORF">EEN95_04205</name>
</gene>
<comment type="caution">
    <text evidence="2">The sequence shown here is derived from an EMBL/GenBank/DDBJ whole genome shotgun (WGS) entry which is preliminary data.</text>
</comment>
<dbReference type="EMBL" id="RMUA01000004">
    <property type="protein sequence ID" value="MFK68591.1"/>
    <property type="molecule type" value="Genomic_DNA"/>
</dbReference>
<sequence length="66" mass="7729">MKKNNKNSHYHPAVLPIFTHPFTFSFPNRFQAITVVETVFSRLALRHKTCRSTNKALLTKENTKNR</sequence>
<dbReference type="Proteomes" id="UP000839509">
    <property type="component" value="Unassembled WGS sequence"/>
</dbReference>
<dbReference type="AlphaFoldDB" id="A0A3J6XWK1"/>